<dbReference type="PROSITE" id="PS50043">
    <property type="entry name" value="HTH_LUXR_2"/>
    <property type="match status" value="1"/>
</dbReference>
<dbReference type="Pfam" id="PF00196">
    <property type="entry name" value="GerE"/>
    <property type="match status" value="1"/>
</dbReference>
<feature type="transmembrane region" description="Helical" evidence="4">
    <location>
        <begin position="100"/>
        <end position="120"/>
    </location>
</feature>
<evidence type="ECO:0000313" key="6">
    <source>
        <dbReference type="EMBL" id="WYJ88384.1"/>
    </source>
</evidence>
<feature type="transmembrane region" description="Helical" evidence="4">
    <location>
        <begin position="198"/>
        <end position="220"/>
    </location>
</feature>
<proteinExistence type="predicted"/>
<dbReference type="Gene3D" id="1.10.10.10">
    <property type="entry name" value="Winged helix-like DNA-binding domain superfamily/Winged helix DNA-binding domain"/>
    <property type="match status" value="1"/>
</dbReference>
<dbReference type="EMBL" id="CP147247">
    <property type="protein sequence ID" value="WYJ88384.1"/>
    <property type="molecule type" value="Genomic_DNA"/>
</dbReference>
<dbReference type="PANTHER" id="PTHR44688:SF16">
    <property type="entry name" value="DNA-BINDING TRANSCRIPTIONAL ACTIVATOR DEVR_DOSR"/>
    <property type="match status" value="1"/>
</dbReference>
<evidence type="ECO:0000259" key="5">
    <source>
        <dbReference type="PROSITE" id="PS50043"/>
    </source>
</evidence>
<dbReference type="GO" id="GO:0006355">
    <property type="term" value="P:regulation of DNA-templated transcription"/>
    <property type="evidence" value="ECO:0007669"/>
    <property type="project" value="InterPro"/>
</dbReference>
<keyword evidence="4" id="KW-0472">Membrane</keyword>
<feature type="transmembrane region" description="Helical" evidence="4">
    <location>
        <begin position="126"/>
        <end position="148"/>
    </location>
</feature>
<name>A0AAQ3VQN3_9ENTE</name>
<feature type="transmembrane region" description="Helical" evidence="4">
    <location>
        <begin position="34"/>
        <end position="53"/>
    </location>
</feature>
<protein>
    <recommendedName>
        <fullName evidence="5">HTH luxR-type domain-containing protein</fullName>
    </recommendedName>
</protein>
<dbReference type="SUPFAM" id="SSF46894">
    <property type="entry name" value="C-terminal effector domain of the bipartite response regulators"/>
    <property type="match status" value="1"/>
</dbReference>
<reference evidence="6" key="2">
    <citation type="submission" date="2024-03" db="EMBL/GenBank/DDBJ databases">
        <title>The Genome Sequence of Enterococcus sp. DIV0242b.</title>
        <authorList>
            <consortium name="The Broad Institute Genomics Platform"/>
            <consortium name="The Broad Institute Microbial Omics Core"/>
            <consortium name="The Broad Institute Genomic Center for Infectious Diseases"/>
            <person name="Earl A."/>
            <person name="Manson A."/>
            <person name="Gilmore M."/>
            <person name="Schwartman J."/>
            <person name="Shea T."/>
            <person name="Abouelleil A."/>
            <person name="Cao P."/>
            <person name="Chapman S."/>
            <person name="Cusick C."/>
            <person name="Young S."/>
            <person name="Neafsey D."/>
            <person name="Nusbaum C."/>
            <person name="Birren B."/>
        </authorList>
    </citation>
    <scope>NUCLEOTIDE SEQUENCE</scope>
    <source>
        <strain evidence="6">9E7_DIV0242</strain>
    </source>
</reference>
<keyword evidence="2" id="KW-0238">DNA-binding</keyword>
<keyword evidence="4" id="KW-1133">Transmembrane helix</keyword>
<evidence type="ECO:0000256" key="2">
    <source>
        <dbReference type="ARBA" id="ARBA00023125"/>
    </source>
</evidence>
<dbReference type="RefSeq" id="WP_339101854.1">
    <property type="nucleotide sequence ID" value="NZ_CP147247.1"/>
</dbReference>
<dbReference type="GO" id="GO:0003677">
    <property type="term" value="F:DNA binding"/>
    <property type="evidence" value="ECO:0007669"/>
    <property type="project" value="UniProtKB-KW"/>
</dbReference>
<dbReference type="InterPro" id="IPR016032">
    <property type="entry name" value="Sig_transdc_resp-reg_C-effctor"/>
</dbReference>
<feature type="domain" description="HTH luxR-type" evidence="5">
    <location>
        <begin position="241"/>
        <end position="306"/>
    </location>
</feature>
<dbReference type="PANTHER" id="PTHR44688">
    <property type="entry name" value="DNA-BINDING TRANSCRIPTIONAL ACTIVATOR DEVR_DOSR"/>
    <property type="match status" value="1"/>
</dbReference>
<keyword evidence="4" id="KW-0812">Transmembrane</keyword>
<feature type="transmembrane region" description="Helical" evidence="4">
    <location>
        <begin position="160"/>
        <end position="178"/>
    </location>
</feature>
<dbReference type="InterPro" id="IPR036388">
    <property type="entry name" value="WH-like_DNA-bd_sf"/>
</dbReference>
<keyword evidence="1" id="KW-0805">Transcription regulation</keyword>
<organism evidence="6 7">
    <name type="scientific">Candidatus Enterococcus clewellii</name>
    <dbReference type="NCBI Taxonomy" id="1834193"/>
    <lineage>
        <taxon>Bacteria</taxon>
        <taxon>Bacillati</taxon>
        <taxon>Bacillota</taxon>
        <taxon>Bacilli</taxon>
        <taxon>Lactobacillales</taxon>
        <taxon>Enterococcaceae</taxon>
        <taxon>Enterococcus</taxon>
    </lineage>
</organism>
<dbReference type="CDD" id="cd06170">
    <property type="entry name" value="LuxR_C_like"/>
    <property type="match status" value="1"/>
</dbReference>
<evidence type="ECO:0000256" key="4">
    <source>
        <dbReference type="SAM" id="Phobius"/>
    </source>
</evidence>
<sequence length="319" mass="37763">MIAVFLYNILLIVLYALTMALSIHFFLRRKQPLFLFLTIYLLFFIFDNAIIYMTEFINSFASSYNETFMSIPVAKTIIYVANAYCSLLIINHLLKRKTSFYQYGLVVVLTLWMSMVPLLQNSATKVWLYYLPNQLFLIYLGVYGWIHLKKAVDFSTARYFYTKWISLCSILFGLLILLEDSYVIYWVDQYTILNVKINNRNICEDIFSMLVCFLLLHFFFKTEVQEEQQPIEEQEDLQFQLFCQHYHFTQREQEICQLLLEHKSNQQIADEIFLSLGTVKTHIHNIFIKLNVKKRNQVIEAYEAFNKSGKLQAEVSSAV</sequence>
<dbReference type="AlphaFoldDB" id="A0AAQ3VQN3"/>
<dbReference type="Proteomes" id="UP000195141">
    <property type="component" value="Chromosome"/>
</dbReference>
<feature type="transmembrane region" description="Helical" evidence="4">
    <location>
        <begin position="6"/>
        <end position="27"/>
    </location>
</feature>
<reference evidence="6" key="1">
    <citation type="submission" date="2017-05" db="EMBL/GenBank/DDBJ databases">
        <authorList>
            <consortium name="The Broad Institute Genomics Platform"/>
            <consortium name="The Broad Institute Genomic Center for Infectious Diseases"/>
            <person name="Earl A."/>
            <person name="Manson A."/>
            <person name="Schwartman J."/>
            <person name="Gilmore M."/>
            <person name="Abouelleil A."/>
            <person name="Cao P."/>
            <person name="Chapman S."/>
            <person name="Cusick C."/>
            <person name="Shea T."/>
            <person name="Young S."/>
            <person name="Neafsey D."/>
            <person name="Nusbaum C."/>
            <person name="Birren B."/>
        </authorList>
    </citation>
    <scope>NUCLEOTIDE SEQUENCE</scope>
    <source>
        <strain evidence="6">9E7_DIV0242</strain>
    </source>
</reference>
<evidence type="ECO:0000313" key="7">
    <source>
        <dbReference type="Proteomes" id="UP000195141"/>
    </source>
</evidence>
<accession>A0AAQ3VQN3</accession>
<gene>
    <name evidence="6" type="ORF">A5888_000103</name>
</gene>
<evidence type="ECO:0000256" key="3">
    <source>
        <dbReference type="ARBA" id="ARBA00023163"/>
    </source>
</evidence>
<dbReference type="InterPro" id="IPR000792">
    <property type="entry name" value="Tscrpt_reg_LuxR_C"/>
</dbReference>
<dbReference type="SMART" id="SM00421">
    <property type="entry name" value="HTH_LUXR"/>
    <property type="match status" value="1"/>
</dbReference>
<evidence type="ECO:0000256" key="1">
    <source>
        <dbReference type="ARBA" id="ARBA00023015"/>
    </source>
</evidence>
<keyword evidence="3" id="KW-0804">Transcription</keyword>
<keyword evidence="7" id="KW-1185">Reference proteome</keyword>
<feature type="transmembrane region" description="Helical" evidence="4">
    <location>
        <begin position="73"/>
        <end position="93"/>
    </location>
</feature>
<dbReference type="PRINTS" id="PR00038">
    <property type="entry name" value="HTHLUXR"/>
</dbReference>